<sequence>MHFSTDDFLLLVQFLAQWVHCWLLAAAVHCTPCSVRTILYDCLRFAIGGFGAWWAFFSIPVLLLFPSASGFEETQNADVVTEEHEGLLANDAASQAVPIIKAEWTLRQEGVDS</sequence>
<name>A0ACC0U6I4_9AGAM</name>
<protein>
    <submittedName>
        <fullName evidence="1">Uncharacterized protein</fullName>
    </submittedName>
</protein>
<evidence type="ECO:0000313" key="1">
    <source>
        <dbReference type="EMBL" id="KAI9463775.1"/>
    </source>
</evidence>
<proteinExistence type="predicted"/>
<evidence type="ECO:0000313" key="2">
    <source>
        <dbReference type="Proteomes" id="UP001207468"/>
    </source>
</evidence>
<dbReference type="Proteomes" id="UP001207468">
    <property type="component" value="Unassembled WGS sequence"/>
</dbReference>
<organism evidence="1 2">
    <name type="scientific">Russula earlei</name>
    <dbReference type="NCBI Taxonomy" id="71964"/>
    <lineage>
        <taxon>Eukaryota</taxon>
        <taxon>Fungi</taxon>
        <taxon>Dikarya</taxon>
        <taxon>Basidiomycota</taxon>
        <taxon>Agaricomycotina</taxon>
        <taxon>Agaricomycetes</taxon>
        <taxon>Russulales</taxon>
        <taxon>Russulaceae</taxon>
        <taxon>Russula</taxon>
    </lineage>
</organism>
<gene>
    <name evidence="1" type="ORF">F5148DRAFT_194882</name>
</gene>
<comment type="caution">
    <text evidence="1">The sequence shown here is derived from an EMBL/GenBank/DDBJ whole genome shotgun (WGS) entry which is preliminary data.</text>
</comment>
<keyword evidence="2" id="KW-1185">Reference proteome</keyword>
<reference evidence="1" key="1">
    <citation type="submission" date="2021-03" db="EMBL/GenBank/DDBJ databases">
        <title>Evolutionary priming and transition to the ectomycorrhizal habit in an iconic lineage of mushroom-forming fungi: is preadaptation a requirement?</title>
        <authorList>
            <consortium name="DOE Joint Genome Institute"/>
            <person name="Looney B.P."/>
            <person name="Miyauchi S."/>
            <person name="Morin E."/>
            <person name="Drula E."/>
            <person name="Courty P.E."/>
            <person name="Chicoki N."/>
            <person name="Fauchery L."/>
            <person name="Kohler A."/>
            <person name="Kuo A."/>
            <person name="LaButti K."/>
            <person name="Pangilinan J."/>
            <person name="Lipzen A."/>
            <person name="Riley R."/>
            <person name="Andreopoulos W."/>
            <person name="He G."/>
            <person name="Johnson J."/>
            <person name="Barry K.W."/>
            <person name="Grigoriev I.V."/>
            <person name="Nagy L."/>
            <person name="Hibbett D."/>
            <person name="Henrissat B."/>
            <person name="Matheny P.B."/>
            <person name="Labbe J."/>
            <person name="Martin A.F."/>
        </authorList>
    </citation>
    <scope>NUCLEOTIDE SEQUENCE</scope>
    <source>
        <strain evidence="1">BPL698</strain>
    </source>
</reference>
<accession>A0ACC0U6I4</accession>
<dbReference type="EMBL" id="JAGFNK010000156">
    <property type="protein sequence ID" value="KAI9463775.1"/>
    <property type="molecule type" value="Genomic_DNA"/>
</dbReference>